<evidence type="ECO:0000259" key="1">
    <source>
        <dbReference type="PROSITE" id="PS51820"/>
    </source>
</evidence>
<gene>
    <name evidence="2" type="ORF">SAMN04488024_109165</name>
</gene>
<sequence length="216" mass="23661">MKSTNLNIEAPKNAVVHYTTDGSTPKISSAKYTKPIYIDKTQTVKAAIFGANGRMGDVFTANYVQTDYVDAVSLKNPKPGLSFSYYPKFYKVVNLISEADKTKTATTAAIEIPVEDKAGSFATRHKGYFYAAEDGIYSFFLRSDDGSVLKIQNKTLVDNDGMHFAIEKSAQIALKKGYHPFELLFLEGGGGYTLQLEYSVGSAKRKAVSAADFVVE</sequence>
<name>A0A1G6YXK2_9SPHI</name>
<keyword evidence="3" id="KW-1185">Reference proteome</keyword>
<reference evidence="3" key="1">
    <citation type="submission" date="2016-10" db="EMBL/GenBank/DDBJ databases">
        <authorList>
            <person name="Varghese N."/>
            <person name="Submissions S."/>
        </authorList>
    </citation>
    <scope>NUCLEOTIDE SEQUENCE [LARGE SCALE GENOMIC DNA]</scope>
    <source>
        <strain evidence="3">DSM 18609</strain>
    </source>
</reference>
<dbReference type="SUPFAM" id="SSF56988">
    <property type="entry name" value="Anthrax protective antigen"/>
    <property type="match status" value="1"/>
</dbReference>
<dbReference type="InterPro" id="IPR011658">
    <property type="entry name" value="PA14_dom"/>
</dbReference>
<dbReference type="Proteomes" id="UP000199455">
    <property type="component" value="Unassembled WGS sequence"/>
</dbReference>
<evidence type="ECO:0000313" key="3">
    <source>
        <dbReference type="Proteomes" id="UP000199455"/>
    </source>
</evidence>
<feature type="domain" description="PA14" evidence="1">
    <location>
        <begin position="76"/>
        <end position="212"/>
    </location>
</feature>
<dbReference type="EMBL" id="FMZH01000009">
    <property type="protein sequence ID" value="SDD94992.1"/>
    <property type="molecule type" value="Genomic_DNA"/>
</dbReference>
<dbReference type="Gene3D" id="3.90.182.10">
    <property type="entry name" value="Toxin - Anthrax Protective Antigen,domain 1"/>
    <property type="match status" value="1"/>
</dbReference>
<proteinExistence type="predicted"/>
<dbReference type="PROSITE" id="PS51820">
    <property type="entry name" value="PA14"/>
    <property type="match status" value="1"/>
</dbReference>
<dbReference type="STRING" id="390242.SAMN04488024_109165"/>
<dbReference type="Pfam" id="PF13290">
    <property type="entry name" value="CHB_HEX_C_1"/>
    <property type="match status" value="1"/>
</dbReference>
<dbReference type="AlphaFoldDB" id="A0A1G6YXK2"/>
<organism evidence="2 3">
    <name type="scientific">Pedobacter soli</name>
    <dbReference type="NCBI Taxonomy" id="390242"/>
    <lineage>
        <taxon>Bacteria</taxon>
        <taxon>Pseudomonadati</taxon>
        <taxon>Bacteroidota</taxon>
        <taxon>Sphingobacteriia</taxon>
        <taxon>Sphingobacteriales</taxon>
        <taxon>Sphingobacteriaceae</taxon>
        <taxon>Pedobacter</taxon>
    </lineage>
</organism>
<dbReference type="Pfam" id="PF07691">
    <property type="entry name" value="PA14"/>
    <property type="match status" value="1"/>
</dbReference>
<dbReference type="SMART" id="SM00758">
    <property type="entry name" value="PA14"/>
    <property type="match status" value="1"/>
</dbReference>
<accession>A0A1G6YXK2</accession>
<dbReference type="RefSeq" id="WP_090771310.1">
    <property type="nucleotide sequence ID" value="NZ_FMZH01000009.1"/>
</dbReference>
<evidence type="ECO:0000313" key="2">
    <source>
        <dbReference type="EMBL" id="SDD94992.1"/>
    </source>
</evidence>
<dbReference type="InterPro" id="IPR059177">
    <property type="entry name" value="GH29D-like_dom"/>
</dbReference>
<dbReference type="InterPro" id="IPR037524">
    <property type="entry name" value="PA14/GLEYA"/>
</dbReference>
<protein>
    <submittedName>
        <fullName evidence="2">PA14 domain-containing protein</fullName>
    </submittedName>
</protein>